<name>A0A4Q7NX10_9ACTN</name>
<accession>A0A4Q7NX10</accession>
<feature type="transmembrane region" description="Helical" evidence="1">
    <location>
        <begin position="25"/>
        <end position="46"/>
    </location>
</feature>
<evidence type="ECO:0000313" key="3">
    <source>
        <dbReference type="Proteomes" id="UP000293638"/>
    </source>
</evidence>
<dbReference type="Pfam" id="PF07098">
    <property type="entry name" value="DUF1360"/>
    <property type="match status" value="1"/>
</dbReference>
<dbReference type="InterPro" id="IPR010773">
    <property type="entry name" value="Mycophage_PG1_Gp7"/>
</dbReference>
<gene>
    <name evidence="2" type="ORF">EV189_0991</name>
</gene>
<keyword evidence="1" id="KW-0812">Transmembrane</keyword>
<dbReference type="RefSeq" id="WP_231116063.1">
    <property type="nucleotide sequence ID" value="NZ_SGXD01000001.1"/>
</dbReference>
<evidence type="ECO:0000256" key="1">
    <source>
        <dbReference type="SAM" id="Phobius"/>
    </source>
</evidence>
<comment type="caution">
    <text evidence="2">The sequence shown here is derived from an EMBL/GenBank/DDBJ whole genome shotgun (WGS) entry which is preliminary data.</text>
</comment>
<dbReference type="Proteomes" id="UP000293638">
    <property type="component" value="Unassembled WGS sequence"/>
</dbReference>
<keyword evidence="1" id="KW-1133">Transmembrane helix</keyword>
<proteinExistence type="predicted"/>
<dbReference type="AlphaFoldDB" id="A0A4Q7NX10"/>
<keyword evidence="1" id="KW-0472">Membrane</keyword>
<keyword evidence="3" id="KW-1185">Reference proteome</keyword>
<protein>
    <submittedName>
        <fullName evidence="2">Uncharacterized protein DUF1360</fullName>
    </submittedName>
</protein>
<dbReference type="EMBL" id="SGXD01000001">
    <property type="protein sequence ID" value="RZS91744.1"/>
    <property type="molecule type" value="Genomic_DNA"/>
</dbReference>
<organism evidence="2 3">
    <name type="scientific">Motilibacter rhizosphaerae</name>
    <dbReference type="NCBI Taxonomy" id="598652"/>
    <lineage>
        <taxon>Bacteria</taxon>
        <taxon>Bacillati</taxon>
        <taxon>Actinomycetota</taxon>
        <taxon>Actinomycetes</taxon>
        <taxon>Motilibacterales</taxon>
        <taxon>Motilibacteraceae</taxon>
        <taxon>Motilibacter</taxon>
    </lineage>
</organism>
<reference evidence="2 3" key="1">
    <citation type="submission" date="2019-02" db="EMBL/GenBank/DDBJ databases">
        <title>Genomic Encyclopedia of Type Strains, Phase IV (KMG-IV): sequencing the most valuable type-strain genomes for metagenomic binning, comparative biology and taxonomic classification.</title>
        <authorList>
            <person name="Goeker M."/>
        </authorList>
    </citation>
    <scope>NUCLEOTIDE SEQUENCE [LARGE SCALE GENOMIC DNA]</scope>
    <source>
        <strain evidence="2 3">DSM 45622</strain>
    </source>
</reference>
<evidence type="ECO:0000313" key="2">
    <source>
        <dbReference type="EMBL" id="RZS91744.1"/>
    </source>
</evidence>
<sequence length="168" mass="17987">MTQPTVIERARQHKHAYAGDEDRPLGTYTALVGLYAALGLGTLTTLARRRERLAPGDIALLSVATFKASRVLTKGTVTSPLRAPFTRFAGTSGPSELHEEMRVDGPRRAIGELLTCPFCLSQWIATSLAAGFFVAPRQTRAVTSVLTAVAGADFLQLLYAQAEQAAEG</sequence>